<feature type="domain" description="CMP/dCMP-type deaminase" evidence="9">
    <location>
        <begin position="1"/>
        <end position="117"/>
    </location>
</feature>
<gene>
    <name evidence="10" type="ORF">CLOSTMETH_01468</name>
</gene>
<dbReference type="PIRSF" id="PIRSF006019">
    <property type="entry name" value="dCMP_deaminase"/>
    <property type="match status" value="1"/>
</dbReference>
<dbReference type="STRING" id="537013.CLOSTMETH_01468"/>
<dbReference type="GO" id="GO:0008270">
    <property type="term" value="F:zinc ion binding"/>
    <property type="evidence" value="ECO:0007669"/>
    <property type="project" value="InterPro"/>
</dbReference>
<comment type="caution">
    <text evidence="10">The sequence shown here is derived from an EMBL/GenBank/DDBJ whole genome shotgun (WGS) entry which is preliminary data.</text>
</comment>
<evidence type="ECO:0000256" key="7">
    <source>
        <dbReference type="PIRSR" id="PIRSR006019-1"/>
    </source>
</evidence>
<dbReference type="Proteomes" id="UP000003340">
    <property type="component" value="Unassembled WGS sequence"/>
</dbReference>
<feature type="active site" description="Proton donor" evidence="7">
    <location>
        <position position="66"/>
    </location>
</feature>
<dbReference type="eggNOG" id="COG2131">
    <property type="taxonomic scope" value="Bacteria"/>
</dbReference>
<comment type="similarity">
    <text evidence="2">Belongs to the cytidine and deoxycytidylate deaminase family.</text>
</comment>
<evidence type="ECO:0000313" key="11">
    <source>
        <dbReference type="Proteomes" id="UP000003340"/>
    </source>
</evidence>
<reference evidence="10 11" key="1">
    <citation type="submission" date="2009-01" db="EMBL/GenBank/DDBJ databases">
        <authorList>
            <person name="Fulton L."/>
            <person name="Clifton S."/>
            <person name="Fulton B."/>
            <person name="Xu J."/>
            <person name="Minx P."/>
            <person name="Pepin K.H."/>
            <person name="Johnson M."/>
            <person name="Bhonagiri V."/>
            <person name="Nash W.E."/>
            <person name="Mardis E.R."/>
            <person name="Wilson R.K."/>
        </authorList>
    </citation>
    <scope>NUCLEOTIDE SEQUENCE [LARGE SCALE GENOMIC DNA]</scope>
    <source>
        <strain evidence="10 11">DSM 5476</strain>
    </source>
</reference>
<dbReference type="GO" id="GO:0004132">
    <property type="term" value="F:dCMP deaminase activity"/>
    <property type="evidence" value="ECO:0007669"/>
    <property type="project" value="InterPro"/>
</dbReference>
<protein>
    <submittedName>
        <fullName evidence="10">Cytidine and deoxycytidylate deaminase zinc-binding region</fullName>
    </submittedName>
</protein>
<keyword evidence="4" id="KW-0545">Nucleotide biosynthesis</keyword>
<keyword evidence="6 8" id="KW-0862">Zinc</keyword>
<reference evidence="10 11" key="2">
    <citation type="submission" date="2009-02" db="EMBL/GenBank/DDBJ databases">
        <title>Draft genome sequence of Clostridium methylpentosum (DSM 5476).</title>
        <authorList>
            <person name="Sudarsanam P."/>
            <person name="Ley R."/>
            <person name="Guruge J."/>
            <person name="Turnbaugh P.J."/>
            <person name="Mahowald M."/>
            <person name="Liep D."/>
            <person name="Gordon J."/>
        </authorList>
    </citation>
    <scope>NUCLEOTIDE SEQUENCE [LARGE SCALE GENOMIC DNA]</scope>
    <source>
        <strain evidence="10 11">DSM 5476</strain>
    </source>
</reference>
<evidence type="ECO:0000256" key="8">
    <source>
        <dbReference type="PIRSR" id="PIRSR006019-2"/>
    </source>
</evidence>
<dbReference type="InterPro" id="IPR016192">
    <property type="entry name" value="APOBEC/CMP_deaminase_Zn-bd"/>
</dbReference>
<evidence type="ECO:0000256" key="2">
    <source>
        <dbReference type="ARBA" id="ARBA00006576"/>
    </source>
</evidence>
<evidence type="ECO:0000256" key="5">
    <source>
        <dbReference type="ARBA" id="ARBA00022801"/>
    </source>
</evidence>
<dbReference type="AlphaFoldDB" id="C0EC99"/>
<feature type="binding site" evidence="8">
    <location>
        <position position="64"/>
    </location>
    <ligand>
        <name>Zn(2+)</name>
        <dbReference type="ChEBI" id="CHEBI:29105"/>
        <note>catalytic</note>
    </ligand>
</feature>
<dbReference type="GO" id="GO:0009165">
    <property type="term" value="P:nucleotide biosynthetic process"/>
    <property type="evidence" value="ECO:0007669"/>
    <property type="project" value="UniProtKB-KW"/>
</dbReference>
<dbReference type="Pfam" id="PF00383">
    <property type="entry name" value="dCMP_cyt_deam_1"/>
    <property type="match status" value="1"/>
</dbReference>
<organism evidence="10 11">
    <name type="scientific">[Clostridium] methylpentosum DSM 5476</name>
    <dbReference type="NCBI Taxonomy" id="537013"/>
    <lineage>
        <taxon>Bacteria</taxon>
        <taxon>Bacillati</taxon>
        <taxon>Bacillota</taxon>
        <taxon>Clostridia</taxon>
        <taxon>Eubacteriales</taxon>
        <taxon>Oscillospiraceae</taxon>
        <taxon>Oscillospiraceae incertae sedis</taxon>
    </lineage>
</organism>
<dbReference type="GO" id="GO:0006220">
    <property type="term" value="P:pyrimidine nucleotide metabolic process"/>
    <property type="evidence" value="ECO:0007669"/>
    <property type="project" value="InterPro"/>
</dbReference>
<dbReference type="PROSITE" id="PS51747">
    <property type="entry name" value="CYT_DCMP_DEAMINASES_2"/>
    <property type="match status" value="1"/>
</dbReference>
<evidence type="ECO:0000313" key="10">
    <source>
        <dbReference type="EMBL" id="EEG30900.1"/>
    </source>
</evidence>
<dbReference type="EMBL" id="ACEC01000047">
    <property type="protein sequence ID" value="EEG30900.1"/>
    <property type="molecule type" value="Genomic_DNA"/>
</dbReference>
<evidence type="ECO:0000256" key="4">
    <source>
        <dbReference type="ARBA" id="ARBA00022727"/>
    </source>
</evidence>
<dbReference type="GO" id="GO:0005737">
    <property type="term" value="C:cytoplasm"/>
    <property type="evidence" value="ECO:0007669"/>
    <property type="project" value="TreeGrafter"/>
</dbReference>
<dbReference type="InterPro" id="IPR016473">
    <property type="entry name" value="dCMP_deaminase"/>
</dbReference>
<evidence type="ECO:0000256" key="1">
    <source>
        <dbReference type="ARBA" id="ARBA00001947"/>
    </source>
</evidence>
<evidence type="ECO:0000256" key="6">
    <source>
        <dbReference type="ARBA" id="ARBA00022833"/>
    </source>
</evidence>
<dbReference type="InterPro" id="IPR002125">
    <property type="entry name" value="CMP_dCMP_dom"/>
</dbReference>
<keyword evidence="5" id="KW-0378">Hydrolase</keyword>
<dbReference type="FunFam" id="3.40.140.10:FF:000021">
    <property type="entry name" value="Deoxycytidylate deaminase"/>
    <property type="match status" value="1"/>
</dbReference>
<evidence type="ECO:0000259" key="9">
    <source>
        <dbReference type="PROSITE" id="PS51747"/>
    </source>
</evidence>
<keyword evidence="3 8" id="KW-0479">Metal-binding</keyword>
<keyword evidence="11" id="KW-1185">Reference proteome</keyword>
<dbReference type="PANTHER" id="PTHR11086:SF18">
    <property type="entry name" value="DEOXYCYTIDYLATE DEAMINASE"/>
    <property type="match status" value="1"/>
</dbReference>
<dbReference type="InterPro" id="IPR015517">
    <property type="entry name" value="dCMP_deaminase-rel"/>
</dbReference>
<dbReference type="HOGENOM" id="CLU_047993_1_2_9"/>
<accession>C0EC99</accession>
<dbReference type="Gene3D" id="3.40.140.10">
    <property type="entry name" value="Cytidine Deaminase, domain 2"/>
    <property type="match status" value="1"/>
</dbReference>
<feature type="binding site" evidence="8">
    <location>
        <position position="89"/>
    </location>
    <ligand>
        <name>Zn(2+)</name>
        <dbReference type="ChEBI" id="CHEBI:29105"/>
        <note>catalytic</note>
    </ligand>
</feature>
<sequence>MGIALLSAQRSKDPNTQVGACIVGQDNKILSLGYNGMPIGCSDDELPWSNQGEALDTKYLFVCHAELNAILNSGKDLSGAKLYTTLFPCNECAKAIIQSGIKEVVYCSDKYADTESTIASKKMFGMAGVCYRGYDLHGKEITINL</sequence>
<dbReference type="InterPro" id="IPR016193">
    <property type="entry name" value="Cytidine_deaminase-like"/>
</dbReference>
<feature type="binding site" evidence="8">
    <location>
        <position position="92"/>
    </location>
    <ligand>
        <name>Zn(2+)</name>
        <dbReference type="ChEBI" id="CHEBI:29105"/>
        <note>catalytic</note>
    </ligand>
</feature>
<name>C0EC99_9FIRM</name>
<proteinExistence type="inferred from homology"/>
<dbReference type="PROSITE" id="PS00903">
    <property type="entry name" value="CYT_DCMP_DEAMINASES_1"/>
    <property type="match status" value="1"/>
</dbReference>
<evidence type="ECO:0000256" key="3">
    <source>
        <dbReference type="ARBA" id="ARBA00022723"/>
    </source>
</evidence>
<dbReference type="PANTHER" id="PTHR11086">
    <property type="entry name" value="DEOXYCYTIDYLATE DEAMINASE-RELATED"/>
    <property type="match status" value="1"/>
</dbReference>
<dbReference type="SUPFAM" id="SSF53927">
    <property type="entry name" value="Cytidine deaminase-like"/>
    <property type="match status" value="1"/>
</dbReference>
<dbReference type="InterPro" id="IPR035105">
    <property type="entry name" value="Deoxycytidylate_deaminase_dom"/>
</dbReference>
<dbReference type="CDD" id="cd01286">
    <property type="entry name" value="deoxycytidylate_deaminase"/>
    <property type="match status" value="1"/>
</dbReference>
<comment type="cofactor">
    <cofactor evidence="1 8">
        <name>Zn(2+)</name>
        <dbReference type="ChEBI" id="CHEBI:29105"/>
    </cofactor>
</comment>